<gene>
    <name evidence="7" type="ORF">EDB92DRAFT_620477</name>
</gene>
<keyword evidence="6" id="KW-0472">Membrane</keyword>
<accession>A0AAD4LKL2</accession>
<dbReference type="Proteomes" id="UP001201163">
    <property type="component" value="Unassembled WGS sequence"/>
</dbReference>
<organism evidence="7 8">
    <name type="scientific">Lactarius akahatsu</name>
    <dbReference type="NCBI Taxonomy" id="416441"/>
    <lineage>
        <taxon>Eukaryota</taxon>
        <taxon>Fungi</taxon>
        <taxon>Dikarya</taxon>
        <taxon>Basidiomycota</taxon>
        <taxon>Agaricomycotina</taxon>
        <taxon>Agaricomycetes</taxon>
        <taxon>Russulales</taxon>
        <taxon>Russulaceae</taxon>
        <taxon>Lactarius</taxon>
    </lineage>
</organism>
<dbReference type="Gene3D" id="3.40.1490.10">
    <property type="entry name" value="Bit1"/>
    <property type="match status" value="1"/>
</dbReference>
<keyword evidence="6" id="KW-1133">Transmembrane helix</keyword>
<comment type="catalytic activity">
    <reaction evidence="4">
        <text>an N-acyl-L-alpha-aminoacyl-tRNA + H2O = an N-acyl-L-amino acid + a tRNA + H(+)</text>
        <dbReference type="Rhea" id="RHEA:54448"/>
        <dbReference type="Rhea" id="RHEA-COMP:10123"/>
        <dbReference type="Rhea" id="RHEA-COMP:13883"/>
        <dbReference type="ChEBI" id="CHEBI:15377"/>
        <dbReference type="ChEBI" id="CHEBI:15378"/>
        <dbReference type="ChEBI" id="CHEBI:59874"/>
        <dbReference type="ChEBI" id="CHEBI:78442"/>
        <dbReference type="ChEBI" id="CHEBI:138191"/>
        <dbReference type="EC" id="3.1.1.29"/>
    </reaction>
</comment>
<evidence type="ECO:0000313" key="8">
    <source>
        <dbReference type="Proteomes" id="UP001201163"/>
    </source>
</evidence>
<reference evidence="7" key="1">
    <citation type="submission" date="2022-01" db="EMBL/GenBank/DDBJ databases">
        <title>Comparative genomics reveals a dynamic genome evolution in the ectomycorrhizal milk-cap (Lactarius) mushrooms.</title>
        <authorList>
            <consortium name="DOE Joint Genome Institute"/>
            <person name="Lebreton A."/>
            <person name="Tang N."/>
            <person name="Kuo A."/>
            <person name="LaButti K."/>
            <person name="Drula E."/>
            <person name="Barry K."/>
            <person name="Clum A."/>
            <person name="Lipzen A."/>
            <person name="Mousain D."/>
            <person name="Ng V."/>
            <person name="Wang R."/>
            <person name="Wang X."/>
            <person name="Dai Y."/>
            <person name="Henrissat B."/>
            <person name="Grigoriev I.V."/>
            <person name="Guerin-Laguette A."/>
            <person name="Yu F."/>
            <person name="Martin F.M."/>
        </authorList>
    </citation>
    <scope>NUCLEOTIDE SEQUENCE</scope>
    <source>
        <strain evidence="7">QP</strain>
    </source>
</reference>
<keyword evidence="6" id="KW-0812">Transmembrane</keyword>
<dbReference type="PANTHER" id="PTHR12649">
    <property type="entry name" value="PEPTIDYL-TRNA HYDROLASE 2"/>
    <property type="match status" value="1"/>
</dbReference>
<dbReference type="GO" id="GO:0004045">
    <property type="term" value="F:peptidyl-tRNA hydrolase activity"/>
    <property type="evidence" value="ECO:0007669"/>
    <property type="project" value="UniProtKB-EC"/>
</dbReference>
<dbReference type="AlphaFoldDB" id="A0AAD4LKL2"/>
<feature type="compositionally biased region" description="Pro residues" evidence="5">
    <location>
        <begin position="38"/>
        <end position="50"/>
    </location>
</feature>
<feature type="transmembrane region" description="Helical" evidence="6">
    <location>
        <begin position="6"/>
        <end position="24"/>
    </location>
</feature>
<dbReference type="InterPro" id="IPR002833">
    <property type="entry name" value="PTH2"/>
</dbReference>
<dbReference type="PANTHER" id="PTHR12649:SF11">
    <property type="entry name" value="PEPTIDYL-TRNA HYDROLASE 2, MITOCHONDRIAL"/>
    <property type="match status" value="1"/>
</dbReference>
<name>A0AAD4LKL2_9AGAM</name>
<proteinExistence type="inferred from homology"/>
<comment type="caution">
    <text evidence="7">The sequence shown here is derived from an EMBL/GenBank/DDBJ whole genome shotgun (WGS) entry which is preliminary data.</text>
</comment>
<dbReference type="FunFam" id="3.40.1490.10:FF:000001">
    <property type="entry name" value="Peptidyl-tRNA hydrolase 2"/>
    <property type="match status" value="1"/>
</dbReference>
<dbReference type="NCBIfam" id="NF003314">
    <property type="entry name" value="PRK04322.1"/>
    <property type="match status" value="1"/>
</dbReference>
<evidence type="ECO:0000256" key="3">
    <source>
        <dbReference type="ARBA" id="ARBA00038050"/>
    </source>
</evidence>
<dbReference type="SUPFAM" id="SSF102462">
    <property type="entry name" value="Peptidyl-tRNA hydrolase II"/>
    <property type="match status" value="1"/>
</dbReference>
<protein>
    <recommendedName>
        <fullName evidence="1">peptidyl-tRNA hydrolase</fullName>
        <ecNumber evidence="1">3.1.1.29</ecNumber>
    </recommendedName>
</protein>
<comment type="similarity">
    <text evidence="3">Belongs to the PTH2 family.</text>
</comment>
<keyword evidence="2 7" id="KW-0378">Hydrolase</keyword>
<dbReference type="EMBL" id="JAKELL010000024">
    <property type="protein sequence ID" value="KAH8992023.1"/>
    <property type="molecule type" value="Genomic_DNA"/>
</dbReference>
<keyword evidence="8" id="KW-1185">Reference proteome</keyword>
<evidence type="ECO:0000256" key="6">
    <source>
        <dbReference type="SAM" id="Phobius"/>
    </source>
</evidence>
<dbReference type="InterPro" id="IPR023476">
    <property type="entry name" value="Pep_tRNA_hydro_II_dom_sf"/>
</dbReference>
<dbReference type="NCBIfam" id="TIGR00283">
    <property type="entry name" value="arch_pth2"/>
    <property type="match status" value="1"/>
</dbReference>
<evidence type="ECO:0000256" key="5">
    <source>
        <dbReference type="SAM" id="MobiDB-lite"/>
    </source>
</evidence>
<sequence length="197" mass="20856">MEKQSLYALAVTISVASATVGFLYGSAQGERKSRGQVEPPPLPSLPPAVPNPKQRDGHDSSDDEDSAADGDLSTVSPGFLQPCKLVLVVRTDLKMSPGKIAAQCGHATLACYKALVKKNPKLVRHWEVTGQAKIALKASSEEEILELEAIAKSLNLCARSIQDAGRTQVEAGSRTVLGIGPAPVELVNQVTGHLRLL</sequence>
<evidence type="ECO:0000256" key="1">
    <source>
        <dbReference type="ARBA" id="ARBA00013260"/>
    </source>
</evidence>
<dbReference type="EC" id="3.1.1.29" evidence="1"/>
<evidence type="ECO:0000256" key="4">
    <source>
        <dbReference type="ARBA" id="ARBA00048707"/>
    </source>
</evidence>
<evidence type="ECO:0000313" key="7">
    <source>
        <dbReference type="EMBL" id="KAH8992023.1"/>
    </source>
</evidence>
<evidence type="ECO:0000256" key="2">
    <source>
        <dbReference type="ARBA" id="ARBA00022801"/>
    </source>
</evidence>
<dbReference type="Pfam" id="PF01981">
    <property type="entry name" value="PTH2"/>
    <property type="match status" value="1"/>
</dbReference>
<feature type="region of interest" description="Disordered" evidence="5">
    <location>
        <begin position="29"/>
        <end position="74"/>
    </location>
</feature>
<dbReference type="CDD" id="cd02430">
    <property type="entry name" value="PTH2"/>
    <property type="match status" value="1"/>
</dbReference>
<dbReference type="GO" id="GO:0005829">
    <property type="term" value="C:cytosol"/>
    <property type="evidence" value="ECO:0007669"/>
    <property type="project" value="TreeGrafter"/>
</dbReference>